<dbReference type="Pfam" id="PF00005">
    <property type="entry name" value="ABC_tran"/>
    <property type="match status" value="1"/>
</dbReference>
<reference evidence="5 6" key="1">
    <citation type="submission" date="2023-01" db="EMBL/GenBank/DDBJ databases">
        <title>Thalassococcus onchidii sp. nov., isolated from a marine invertebrate from the South China Sea.</title>
        <authorList>
            <person name="Xu S."/>
            <person name="Liu Z."/>
            <person name="Xu Y."/>
        </authorList>
    </citation>
    <scope>NUCLEOTIDE SEQUENCE [LARGE SCALE GENOMIC DNA]</scope>
    <source>
        <strain evidence="5 6">KCTC 32084</strain>
    </source>
</reference>
<proteinExistence type="predicted"/>
<dbReference type="EMBL" id="JAQIOY010000008">
    <property type="protein sequence ID" value="MDA7426265.1"/>
    <property type="molecule type" value="Genomic_DNA"/>
</dbReference>
<organism evidence="5 6">
    <name type="scientific">Thalassococcus lentus</name>
    <dbReference type="NCBI Taxonomy" id="1210524"/>
    <lineage>
        <taxon>Bacteria</taxon>
        <taxon>Pseudomonadati</taxon>
        <taxon>Pseudomonadota</taxon>
        <taxon>Alphaproteobacteria</taxon>
        <taxon>Rhodobacterales</taxon>
        <taxon>Roseobacteraceae</taxon>
        <taxon>Thalassococcus</taxon>
    </lineage>
</organism>
<keyword evidence="3 5" id="KW-0067">ATP-binding</keyword>
<dbReference type="GO" id="GO:0005524">
    <property type="term" value="F:ATP binding"/>
    <property type="evidence" value="ECO:0007669"/>
    <property type="project" value="UniProtKB-KW"/>
</dbReference>
<dbReference type="PANTHER" id="PTHR42711:SF10">
    <property type="entry name" value="ABC TRANSPORTER ATP-BINDING PROTEIN"/>
    <property type="match status" value="1"/>
</dbReference>
<dbReference type="InterPro" id="IPR027417">
    <property type="entry name" value="P-loop_NTPase"/>
</dbReference>
<dbReference type="InterPro" id="IPR003593">
    <property type="entry name" value="AAA+_ATPase"/>
</dbReference>
<dbReference type="RefSeq" id="WP_271433621.1">
    <property type="nucleotide sequence ID" value="NZ_JAQIOY010000008.1"/>
</dbReference>
<evidence type="ECO:0000313" key="5">
    <source>
        <dbReference type="EMBL" id="MDA7426265.1"/>
    </source>
</evidence>
<feature type="domain" description="ABC transporter" evidence="4">
    <location>
        <begin position="4"/>
        <end position="233"/>
    </location>
</feature>
<dbReference type="Proteomes" id="UP001210720">
    <property type="component" value="Unassembled WGS sequence"/>
</dbReference>
<gene>
    <name evidence="5" type="ORF">PFY00_16125</name>
</gene>
<dbReference type="SUPFAM" id="SSF52540">
    <property type="entry name" value="P-loop containing nucleoside triphosphate hydrolases"/>
    <property type="match status" value="1"/>
</dbReference>
<evidence type="ECO:0000256" key="2">
    <source>
        <dbReference type="ARBA" id="ARBA00022741"/>
    </source>
</evidence>
<name>A0ABT4XWB7_9RHOB</name>
<evidence type="ECO:0000256" key="3">
    <source>
        <dbReference type="ARBA" id="ARBA00022840"/>
    </source>
</evidence>
<dbReference type="PANTHER" id="PTHR42711">
    <property type="entry name" value="ABC TRANSPORTER ATP-BINDING PROTEIN"/>
    <property type="match status" value="1"/>
</dbReference>
<dbReference type="PROSITE" id="PS50893">
    <property type="entry name" value="ABC_TRANSPORTER_2"/>
    <property type="match status" value="1"/>
</dbReference>
<keyword evidence="2" id="KW-0547">Nucleotide-binding</keyword>
<dbReference type="PROSITE" id="PS00211">
    <property type="entry name" value="ABC_TRANSPORTER_1"/>
    <property type="match status" value="1"/>
</dbReference>
<accession>A0ABT4XWB7</accession>
<protein>
    <submittedName>
        <fullName evidence="5">ABC transporter ATP-binding protein</fullName>
    </submittedName>
</protein>
<dbReference type="InterPro" id="IPR050763">
    <property type="entry name" value="ABC_transporter_ATP-binding"/>
</dbReference>
<dbReference type="CDD" id="cd03263">
    <property type="entry name" value="ABC_subfamily_A"/>
    <property type="match status" value="1"/>
</dbReference>
<evidence type="ECO:0000313" key="6">
    <source>
        <dbReference type="Proteomes" id="UP001210720"/>
    </source>
</evidence>
<evidence type="ECO:0000256" key="1">
    <source>
        <dbReference type="ARBA" id="ARBA00022448"/>
    </source>
</evidence>
<keyword evidence="6" id="KW-1185">Reference proteome</keyword>
<evidence type="ECO:0000259" key="4">
    <source>
        <dbReference type="PROSITE" id="PS50893"/>
    </source>
</evidence>
<dbReference type="InterPro" id="IPR017871">
    <property type="entry name" value="ABC_transporter-like_CS"/>
</dbReference>
<comment type="caution">
    <text evidence="5">The sequence shown here is derived from an EMBL/GenBank/DDBJ whole genome shotgun (WGS) entry which is preliminary data.</text>
</comment>
<keyword evidence="1" id="KW-0813">Transport</keyword>
<dbReference type="Gene3D" id="3.40.50.300">
    <property type="entry name" value="P-loop containing nucleotide triphosphate hydrolases"/>
    <property type="match status" value="1"/>
</dbReference>
<dbReference type="SMART" id="SM00382">
    <property type="entry name" value="AAA"/>
    <property type="match status" value="1"/>
</dbReference>
<sequence length="311" mass="34168">MPMVEIRDVFKTYDGGFQALGGVNLDIKEGEILALLGPNGAGKTTLISAICGITLPTSGTITVGGHDVVERYRQARSIVGLVPQEITLEPFEKVINTVRFSRGLFGLPRDDARIESILRKLSLWDKRDTPIRALSGGMKRRVLIAKALSHEPRVLFLDEPTAGVDVELRRDMWDIVNELKADGVTIILTTHYIEEAEAIADRVGVIDKGQILLVEEKDSLMNRMGHKELRVELDEPLTEVPGGFDGFDLRIERDGKALVYSYDTSAERTGIARLMAGLTDAGIAVRDVSTVQNSLEDIFVGLVSAKQEDEA</sequence>
<dbReference type="InterPro" id="IPR003439">
    <property type="entry name" value="ABC_transporter-like_ATP-bd"/>
</dbReference>